<evidence type="ECO:0000313" key="3">
    <source>
        <dbReference type="Proteomes" id="UP000006729"/>
    </source>
</evidence>
<evidence type="ECO:0000313" key="2">
    <source>
        <dbReference type="EMBL" id="RQO94163.1"/>
    </source>
</evidence>
<protein>
    <submittedName>
        <fullName evidence="2">Uncharacterized protein</fullName>
    </submittedName>
</protein>
<feature type="region of interest" description="Disordered" evidence="1">
    <location>
        <begin position="1"/>
        <end position="22"/>
    </location>
</feature>
<sequence length="61" mass="6757">MESVATTSIEDGQTPSSTMSKRGGWTAFPFVIGTFYPIISTVLSNNLVDLFNYFSLFFPPK</sequence>
<dbReference type="EMBL" id="CM009297">
    <property type="protein sequence ID" value="RQO94163.1"/>
    <property type="molecule type" value="Genomic_DNA"/>
</dbReference>
<accession>A0A3N7FCS9</accession>
<reference evidence="2 3" key="1">
    <citation type="journal article" date="2006" name="Science">
        <title>The genome of black cottonwood, Populus trichocarpa (Torr. &amp; Gray).</title>
        <authorList>
            <person name="Tuskan G.A."/>
            <person name="Difazio S."/>
            <person name="Jansson S."/>
            <person name="Bohlmann J."/>
            <person name="Grigoriev I."/>
            <person name="Hellsten U."/>
            <person name="Putnam N."/>
            <person name="Ralph S."/>
            <person name="Rombauts S."/>
            <person name="Salamov A."/>
            <person name="Schein J."/>
            <person name="Sterck L."/>
            <person name="Aerts A."/>
            <person name="Bhalerao R.R."/>
            <person name="Bhalerao R.P."/>
            <person name="Blaudez D."/>
            <person name="Boerjan W."/>
            <person name="Brun A."/>
            <person name="Brunner A."/>
            <person name="Busov V."/>
            <person name="Campbell M."/>
            <person name="Carlson J."/>
            <person name="Chalot M."/>
            <person name="Chapman J."/>
            <person name="Chen G.L."/>
            <person name="Cooper D."/>
            <person name="Coutinho P.M."/>
            <person name="Couturier J."/>
            <person name="Covert S."/>
            <person name="Cronk Q."/>
            <person name="Cunningham R."/>
            <person name="Davis J."/>
            <person name="Degroeve S."/>
            <person name="Dejardin A."/>
            <person name="Depamphilis C."/>
            <person name="Detter J."/>
            <person name="Dirks B."/>
            <person name="Dubchak I."/>
            <person name="Duplessis S."/>
            <person name="Ehlting J."/>
            <person name="Ellis B."/>
            <person name="Gendler K."/>
            <person name="Goodstein D."/>
            <person name="Gribskov M."/>
            <person name="Grimwood J."/>
            <person name="Groover A."/>
            <person name="Gunter L."/>
            <person name="Hamberger B."/>
            <person name="Heinze B."/>
            <person name="Helariutta Y."/>
            <person name="Henrissat B."/>
            <person name="Holligan D."/>
            <person name="Holt R."/>
            <person name="Huang W."/>
            <person name="Islam-Faridi N."/>
            <person name="Jones S."/>
            <person name="Jones-Rhoades M."/>
            <person name="Jorgensen R."/>
            <person name="Joshi C."/>
            <person name="Kangasjarvi J."/>
            <person name="Karlsson J."/>
            <person name="Kelleher C."/>
            <person name="Kirkpatrick R."/>
            <person name="Kirst M."/>
            <person name="Kohler A."/>
            <person name="Kalluri U."/>
            <person name="Larimer F."/>
            <person name="Leebens-Mack J."/>
            <person name="Leple J.C."/>
            <person name="Locascio P."/>
            <person name="Lou Y."/>
            <person name="Lucas S."/>
            <person name="Martin F."/>
            <person name="Montanini B."/>
            <person name="Napoli C."/>
            <person name="Nelson D.R."/>
            <person name="Nelson C."/>
            <person name="Nieminen K."/>
            <person name="Nilsson O."/>
            <person name="Pereda V."/>
            <person name="Peter G."/>
            <person name="Philippe R."/>
            <person name="Pilate G."/>
            <person name="Poliakov A."/>
            <person name="Razumovskaya J."/>
            <person name="Richardson P."/>
            <person name="Rinaldi C."/>
            <person name="Ritland K."/>
            <person name="Rouze P."/>
            <person name="Ryaboy D."/>
            <person name="Schmutz J."/>
            <person name="Schrader J."/>
            <person name="Segerman B."/>
            <person name="Shin H."/>
            <person name="Siddiqui A."/>
            <person name="Sterky F."/>
            <person name="Terry A."/>
            <person name="Tsai C.J."/>
            <person name="Uberbacher E."/>
            <person name="Unneberg P."/>
            <person name="Vahala J."/>
            <person name="Wall K."/>
            <person name="Wessler S."/>
            <person name="Yang G."/>
            <person name="Yin T."/>
            <person name="Douglas C."/>
            <person name="Marra M."/>
            <person name="Sandberg G."/>
            <person name="Van de Peer Y."/>
            <person name="Rokhsar D."/>
        </authorList>
    </citation>
    <scope>NUCLEOTIDE SEQUENCE [LARGE SCALE GENOMIC DNA]</scope>
    <source>
        <strain evidence="3">cv. Nisqually</strain>
    </source>
</reference>
<proteinExistence type="predicted"/>
<name>A0A3N7FCS9_POPTR</name>
<evidence type="ECO:0000256" key="1">
    <source>
        <dbReference type="SAM" id="MobiDB-lite"/>
    </source>
</evidence>
<dbReference type="Proteomes" id="UP000006729">
    <property type="component" value="Chromosome 8"/>
</dbReference>
<dbReference type="AlphaFoldDB" id="A0A3N7FCS9"/>
<gene>
    <name evidence="2" type="ORF">POPTR_008G045150</name>
</gene>
<keyword evidence="3" id="KW-1185">Reference proteome</keyword>
<dbReference type="InParanoid" id="A0A3N7FCS9"/>
<organism evidence="2 3">
    <name type="scientific">Populus trichocarpa</name>
    <name type="common">Western balsam poplar</name>
    <name type="synonym">Populus balsamifera subsp. trichocarpa</name>
    <dbReference type="NCBI Taxonomy" id="3694"/>
    <lineage>
        <taxon>Eukaryota</taxon>
        <taxon>Viridiplantae</taxon>
        <taxon>Streptophyta</taxon>
        <taxon>Embryophyta</taxon>
        <taxon>Tracheophyta</taxon>
        <taxon>Spermatophyta</taxon>
        <taxon>Magnoliopsida</taxon>
        <taxon>eudicotyledons</taxon>
        <taxon>Gunneridae</taxon>
        <taxon>Pentapetalae</taxon>
        <taxon>rosids</taxon>
        <taxon>fabids</taxon>
        <taxon>Malpighiales</taxon>
        <taxon>Salicaceae</taxon>
        <taxon>Saliceae</taxon>
        <taxon>Populus</taxon>
    </lineage>
</organism>
<feature type="compositionally biased region" description="Polar residues" evidence="1">
    <location>
        <begin position="1"/>
        <end position="20"/>
    </location>
</feature>